<gene>
    <name evidence="1" type="ORF">DI09_5p110</name>
</gene>
<reference evidence="1 2" key="1">
    <citation type="submission" date="2014-04" db="EMBL/GenBank/DDBJ databases">
        <title>A new species of microsporidia sheds light on the evolution of extreme parasitism.</title>
        <authorList>
            <person name="Haag K.L."/>
            <person name="James T.Y."/>
            <person name="Larsson R."/>
            <person name="Schaer T.M."/>
            <person name="Refardt D."/>
            <person name="Pombert J.-F."/>
            <person name="Ebert D."/>
        </authorList>
    </citation>
    <scope>NUCLEOTIDE SEQUENCE [LARGE SCALE GENOMIC DNA]</scope>
    <source>
        <strain evidence="1 2">UGP3</strain>
        <tissue evidence="1">Spores</tissue>
    </source>
</reference>
<protein>
    <submittedName>
        <fullName evidence="1">Uncharacterized protein</fullName>
    </submittedName>
</protein>
<evidence type="ECO:0000313" key="1">
    <source>
        <dbReference type="EMBL" id="KGG50664.1"/>
    </source>
</evidence>
<dbReference type="AlphaFoldDB" id="A0A098VPB7"/>
<keyword evidence="2" id="KW-1185">Reference proteome</keyword>
<dbReference type="RefSeq" id="XP_013237091.1">
    <property type="nucleotide sequence ID" value="XM_013381637.1"/>
</dbReference>
<dbReference type="GeneID" id="25260406"/>
<organism evidence="1 2">
    <name type="scientific">Mitosporidium daphniae</name>
    <dbReference type="NCBI Taxonomy" id="1485682"/>
    <lineage>
        <taxon>Eukaryota</taxon>
        <taxon>Fungi</taxon>
        <taxon>Fungi incertae sedis</taxon>
        <taxon>Microsporidia</taxon>
        <taxon>Mitosporidium</taxon>
    </lineage>
</organism>
<name>A0A098VPB7_9MICR</name>
<dbReference type="VEuPathDB" id="MicrosporidiaDB:DI09_5p110"/>
<evidence type="ECO:0000313" key="2">
    <source>
        <dbReference type="Proteomes" id="UP000029725"/>
    </source>
</evidence>
<dbReference type="Proteomes" id="UP000029725">
    <property type="component" value="Unassembled WGS sequence"/>
</dbReference>
<sequence length="753" mass="84533">MCWNDLVRVSQLIPNCRLDLPMFHTQKGSAFVSRTLSLLYPRRGYRHFSTHSAEFRRSLAEPKSTHKASHRYGKQTSFSDLEKMFGLNVELENKLSLLLPKRSASFLACHSSIVELLLPLGSFIEKLLMSSGVEFVSKYSDMISYLASSLFRSLLVLNRMEEADSLLRLLSSAKLTTGDAAQSLLYYFVFRANNTQNNRSSFPCSSFSMSNTKSNLTLQQSSSQILLFPHTKEDIACGEIFLNHTIRLLRWYCRNSGASRPSIYMATLAIRCLKGPSKMGIALLLYKNAILSHPNYKYDPDRVSILLDHSIDNHFYTLAFLLLEEISHFKPSVSETSNGEALKAASPPFLVDKNLLQWMLSQPTPPKCSILQSVWGDLPLGQIPMLQFRRLLQKLISLGRVHKACKEAEEREFLALLTVQLLRRISTFSPSLLALEDPQERDRFRKFVVDLLEASVLLRSPEMTACSIYRLNPKLLLQYDDQVLFDFWRRAALASQTFELALDVIPAPTTLSHIISAAAAVVENRTRVMELLSQKKATFSWFHLLFLLASSPVTYNLPATIHLNGSCANSKPTHNKSLYIDSSSSAKAPEMMISKLLSEAKELGYVTDALHWQIRLASCTGTPTMVWELLANPEVAATLPPSIESIEVIIPAIFSTAKSRPDLFLEKTLQYVNDILKEQILEAPGPLFALVLKTALIKELTALEESLVGISSFLGSSSHFEDSSAYLTVTDLAKACVRVADARERVSAWTQHF</sequence>
<dbReference type="HOGENOM" id="CLU_369632_0_0_1"/>
<comment type="caution">
    <text evidence="1">The sequence shown here is derived from an EMBL/GenBank/DDBJ whole genome shotgun (WGS) entry which is preliminary data.</text>
</comment>
<proteinExistence type="predicted"/>
<dbReference type="EMBL" id="JMKJ01000555">
    <property type="protein sequence ID" value="KGG50664.1"/>
    <property type="molecule type" value="Genomic_DNA"/>
</dbReference>
<accession>A0A098VPB7</accession>